<dbReference type="CDD" id="cd01141">
    <property type="entry name" value="TroA_d"/>
    <property type="match status" value="1"/>
</dbReference>
<reference evidence="2 3" key="1">
    <citation type="submission" date="2008-05" db="EMBL/GenBank/DDBJ databases">
        <title>Complete sequence of Chlorobium limicola DSM 245.</title>
        <authorList>
            <consortium name="US DOE Joint Genome Institute"/>
            <person name="Lucas S."/>
            <person name="Copeland A."/>
            <person name="Lapidus A."/>
            <person name="Glavina del Rio T."/>
            <person name="Dalin E."/>
            <person name="Tice H."/>
            <person name="Bruce D."/>
            <person name="Goodwin L."/>
            <person name="Pitluck S."/>
            <person name="Schmutz J."/>
            <person name="Larimer F."/>
            <person name="Land M."/>
            <person name="Hauser L."/>
            <person name="Kyrpides N."/>
            <person name="Ovchinnikova G."/>
            <person name="Zhao F."/>
            <person name="Li T."/>
            <person name="Liu Z."/>
            <person name="Overmann J."/>
            <person name="Bryant D.A."/>
            <person name="Richardson P."/>
        </authorList>
    </citation>
    <scope>NUCLEOTIDE SEQUENCE [LARGE SCALE GENOMIC DNA]</scope>
    <source>
        <strain evidence="3">DSM 245 / NBRC 103803 / 6330</strain>
    </source>
</reference>
<dbReference type="InterPro" id="IPR050902">
    <property type="entry name" value="ABC_Transporter_SBP"/>
</dbReference>
<dbReference type="Pfam" id="PF01497">
    <property type="entry name" value="Peripla_BP_2"/>
    <property type="match status" value="1"/>
</dbReference>
<dbReference type="KEGG" id="cli:Clim_1003"/>
<name>B3EC04_CHLL2</name>
<feature type="domain" description="Fe/B12 periplasmic-binding" evidence="1">
    <location>
        <begin position="114"/>
        <end position="387"/>
    </location>
</feature>
<dbReference type="PROSITE" id="PS50983">
    <property type="entry name" value="FE_B12_PBP"/>
    <property type="match status" value="1"/>
</dbReference>
<dbReference type="OrthoDB" id="9812528at2"/>
<protein>
    <submittedName>
        <fullName evidence="2">Periplasmic binding protein</fullName>
    </submittedName>
</protein>
<sequence length="405" mass="43957" precursor="true">MTHPEGTIPSRKGVRPVLLLAGLILQLLFFSGCTAVQEEGSGPSPSGSAPHAGSGFIRYAKGFSLQHHAGFITLHIDPAPDGRKDTLRYILLPSGASVPKGFHGYVPVRTPVKRIAVFSTTHIGFIDMLGRSDGIIGVSRPEFVNTPAVRSRIRSGAIKAIGMPFSPDVEVLLNLDPDLVIAPALPAARKTDYQALVQAGIPVLVVAEWLEPSPLGRAEWIRLFGALFGREDAAREKFDAIERSYRKLAALTENVRERPAVLTGLPVKDTWFVPAGGSYVAALLHDAGAAYPWSDRPGTGSISLDIEAVYPVALEAPCWLNPGAVESMDELLAMDVRFQDMLSVKTGRVYNNNRWINAAGGNAYWEYGVLRPDLILRDLISILHPGLLPKKGGKPDSLTFYREIR</sequence>
<dbReference type="InterPro" id="IPR002491">
    <property type="entry name" value="ABC_transptr_periplasmic_BD"/>
</dbReference>
<dbReference type="PANTHER" id="PTHR30535">
    <property type="entry name" value="VITAMIN B12-BINDING PROTEIN"/>
    <property type="match status" value="1"/>
</dbReference>
<evidence type="ECO:0000313" key="3">
    <source>
        <dbReference type="Proteomes" id="UP000008841"/>
    </source>
</evidence>
<dbReference type="GO" id="GO:0071281">
    <property type="term" value="P:cellular response to iron ion"/>
    <property type="evidence" value="ECO:0007669"/>
    <property type="project" value="TreeGrafter"/>
</dbReference>
<dbReference type="Gene3D" id="3.40.50.1980">
    <property type="entry name" value="Nitrogenase molybdenum iron protein domain"/>
    <property type="match status" value="2"/>
</dbReference>
<dbReference type="EMBL" id="CP001097">
    <property type="protein sequence ID" value="ACD90079.1"/>
    <property type="molecule type" value="Genomic_DNA"/>
</dbReference>
<organism evidence="2 3">
    <name type="scientific">Chlorobium limicola (strain DSM 245 / NBRC 103803 / 6330)</name>
    <dbReference type="NCBI Taxonomy" id="290315"/>
    <lineage>
        <taxon>Bacteria</taxon>
        <taxon>Pseudomonadati</taxon>
        <taxon>Chlorobiota</taxon>
        <taxon>Chlorobiia</taxon>
        <taxon>Chlorobiales</taxon>
        <taxon>Chlorobiaceae</taxon>
        <taxon>Chlorobium/Pelodictyon group</taxon>
        <taxon>Chlorobium</taxon>
    </lineage>
</organism>
<dbReference type="HOGENOM" id="CLU_025776_1_0_10"/>
<gene>
    <name evidence="2" type="ordered locus">Clim_1003</name>
</gene>
<dbReference type="STRING" id="290315.Clim_1003"/>
<dbReference type="PANTHER" id="PTHR30535:SF34">
    <property type="entry name" value="MOLYBDATE-BINDING PROTEIN MOLA"/>
    <property type="match status" value="1"/>
</dbReference>
<dbReference type="SUPFAM" id="SSF53807">
    <property type="entry name" value="Helical backbone' metal receptor"/>
    <property type="match status" value="1"/>
</dbReference>
<proteinExistence type="predicted"/>
<evidence type="ECO:0000259" key="1">
    <source>
        <dbReference type="PROSITE" id="PS50983"/>
    </source>
</evidence>
<accession>B3EC04</accession>
<dbReference type="AlphaFoldDB" id="B3EC04"/>
<dbReference type="Proteomes" id="UP000008841">
    <property type="component" value="Chromosome"/>
</dbReference>
<dbReference type="eggNOG" id="COG0614">
    <property type="taxonomic scope" value="Bacteria"/>
</dbReference>
<evidence type="ECO:0000313" key="2">
    <source>
        <dbReference type="EMBL" id="ACD90079.1"/>
    </source>
</evidence>